<dbReference type="NCBIfam" id="NF041384">
    <property type="entry name" value="YHS_seleno_dom"/>
    <property type="match status" value="1"/>
</dbReference>
<dbReference type="Proteomes" id="UP000252706">
    <property type="component" value="Unassembled WGS sequence"/>
</dbReference>
<organism evidence="2 3">
    <name type="scientific">Phaeobacter gallaeciensis</name>
    <dbReference type="NCBI Taxonomy" id="60890"/>
    <lineage>
        <taxon>Bacteria</taxon>
        <taxon>Pseudomonadati</taxon>
        <taxon>Pseudomonadota</taxon>
        <taxon>Alphaproteobacteria</taxon>
        <taxon>Rhodobacterales</taxon>
        <taxon>Roseobacteraceae</taxon>
        <taxon>Phaeobacter</taxon>
    </lineage>
</organism>
<evidence type="ECO:0000256" key="1">
    <source>
        <dbReference type="SAM" id="SignalP"/>
    </source>
</evidence>
<evidence type="ECO:0000313" key="2">
    <source>
        <dbReference type="EMBL" id="RBW51473.1"/>
    </source>
</evidence>
<accession>A0A366WQ62</accession>
<reference evidence="2 3" key="1">
    <citation type="submission" date="2018-07" db="EMBL/GenBank/DDBJ databases">
        <title>Modular assembly of carbohydrate-degrading microbial communities in the ocean.</title>
        <authorList>
            <person name="Enke T.N."/>
            <person name="Datta M.S."/>
            <person name="Schwartzman J.A."/>
            <person name="Cermak N."/>
            <person name="Schmitz D.A."/>
            <person name="Barrere J."/>
            <person name="Cordero O.X."/>
        </authorList>
    </citation>
    <scope>NUCLEOTIDE SEQUENCE [LARGE SCALE GENOMIC DNA]</scope>
    <source>
        <strain evidence="2 3">C3M10</strain>
    </source>
</reference>
<protein>
    <submittedName>
        <fullName evidence="2">YHS domain protein</fullName>
    </submittedName>
</protein>
<name>A0A366WQ62_9RHOB</name>
<comment type="caution">
    <text evidence="2">The sequence shown here is derived from an EMBL/GenBank/DDBJ whole genome shotgun (WGS) entry which is preliminary data.</text>
</comment>
<gene>
    <name evidence="2" type="ORF">DS909_17875</name>
</gene>
<evidence type="ECO:0000313" key="3">
    <source>
        <dbReference type="Proteomes" id="UP000252706"/>
    </source>
</evidence>
<feature type="chain" id="PRO_5016695885" evidence="1">
    <location>
        <begin position="23"/>
        <end position="148"/>
    </location>
</feature>
<proteinExistence type="predicted"/>
<dbReference type="EMBL" id="QOCE01000045">
    <property type="protein sequence ID" value="RBW51473.1"/>
    <property type="molecule type" value="Genomic_DNA"/>
</dbReference>
<sequence>MLSRRLFLAGFAALGFAPAIQAESPIFYASQGAAINGYDTVAYFSSGEPVIGAPDIAVMWKGAVWHFATQENRAAFEANPRAYAPQFGGYCAYAMGMGYISTTDPLAWQIIDGKLYLIHSQGVERMWSRDVAGNISRAEVNWPTPLFD</sequence>
<dbReference type="AlphaFoldDB" id="A0A366WQ62"/>
<keyword evidence="1" id="KW-0732">Signal</keyword>
<feature type="signal peptide" evidence="1">
    <location>
        <begin position="1"/>
        <end position="22"/>
    </location>
</feature>
<dbReference type="OrthoDB" id="344729at2"/>